<proteinExistence type="predicted"/>
<dbReference type="EMBL" id="CP144104">
    <property type="protein sequence ID" value="WWC90777.1"/>
    <property type="molecule type" value="Genomic_DNA"/>
</dbReference>
<feature type="compositionally biased region" description="Low complexity" evidence="1">
    <location>
        <begin position="43"/>
        <end position="52"/>
    </location>
</feature>
<keyword evidence="4" id="KW-1185">Reference proteome</keyword>
<evidence type="ECO:0000256" key="1">
    <source>
        <dbReference type="SAM" id="MobiDB-lite"/>
    </source>
</evidence>
<sequence length="86" mass="10078">MSRLQHNLSDNQLSLITIGSVLLIIVSIYIMYQHSKSLQRRYPSAASSTSPQHAHHHQQQQQQQQQQQPPQRLQDEIRQKVKQKDI</sequence>
<dbReference type="AlphaFoldDB" id="A0AAX4K1K9"/>
<dbReference type="Proteomes" id="UP001355207">
    <property type="component" value="Chromosome 7"/>
</dbReference>
<keyword evidence="2" id="KW-0812">Transmembrane</keyword>
<feature type="compositionally biased region" description="Basic and acidic residues" evidence="1">
    <location>
        <begin position="73"/>
        <end position="86"/>
    </location>
</feature>
<keyword evidence="2" id="KW-1133">Transmembrane helix</keyword>
<feature type="transmembrane region" description="Helical" evidence="2">
    <location>
        <begin position="12"/>
        <end position="32"/>
    </location>
</feature>
<dbReference type="GeneID" id="91096384"/>
<gene>
    <name evidence="3" type="ORF">L201_005714</name>
</gene>
<feature type="compositionally biased region" description="Low complexity" evidence="1">
    <location>
        <begin position="59"/>
        <end position="71"/>
    </location>
</feature>
<protein>
    <submittedName>
        <fullName evidence="3">Uncharacterized protein</fullName>
    </submittedName>
</protein>
<evidence type="ECO:0000313" key="4">
    <source>
        <dbReference type="Proteomes" id="UP001355207"/>
    </source>
</evidence>
<accession>A0AAX4K1K9</accession>
<feature type="region of interest" description="Disordered" evidence="1">
    <location>
        <begin position="39"/>
        <end position="86"/>
    </location>
</feature>
<reference evidence="3 4" key="1">
    <citation type="submission" date="2024-01" db="EMBL/GenBank/DDBJ databases">
        <title>Comparative genomics of Cryptococcus and Kwoniella reveals pathogenesis evolution and contrasting modes of karyotype evolution via chromosome fusion or intercentromeric recombination.</title>
        <authorList>
            <person name="Coelho M.A."/>
            <person name="David-Palma M."/>
            <person name="Shea T."/>
            <person name="Bowers K."/>
            <person name="McGinley-Smith S."/>
            <person name="Mohammad A.W."/>
            <person name="Gnirke A."/>
            <person name="Yurkov A.M."/>
            <person name="Nowrousian M."/>
            <person name="Sun S."/>
            <person name="Cuomo C.A."/>
            <person name="Heitman J."/>
        </authorList>
    </citation>
    <scope>NUCLEOTIDE SEQUENCE [LARGE SCALE GENOMIC DNA]</scope>
    <source>
        <strain evidence="3 4">CBS 6074</strain>
    </source>
</reference>
<name>A0AAX4K1K9_9TREE</name>
<keyword evidence="2" id="KW-0472">Membrane</keyword>
<dbReference type="RefSeq" id="XP_066077540.1">
    <property type="nucleotide sequence ID" value="XM_066221443.1"/>
</dbReference>
<organism evidence="3 4">
    <name type="scientific">Kwoniella dendrophila CBS 6074</name>
    <dbReference type="NCBI Taxonomy" id="1295534"/>
    <lineage>
        <taxon>Eukaryota</taxon>
        <taxon>Fungi</taxon>
        <taxon>Dikarya</taxon>
        <taxon>Basidiomycota</taxon>
        <taxon>Agaricomycotina</taxon>
        <taxon>Tremellomycetes</taxon>
        <taxon>Tremellales</taxon>
        <taxon>Cryptococcaceae</taxon>
        <taxon>Kwoniella</taxon>
    </lineage>
</organism>
<evidence type="ECO:0000313" key="3">
    <source>
        <dbReference type="EMBL" id="WWC90777.1"/>
    </source>
</evidence>
<evidence type="ECO:0000256" key="2">
    <source>
        <dbReference type="SAM" id="Phobius"/>
    </source>
</evidence>